<dbReference type="Proteomes" id="UP000242258">
    <property type="component" value="Unassembled WGS sequence"/>
</dbReference>
<reference evidence="7" key="1">
    <citation type="submission" date="2016-09" db="EMBL/GenBank/DDBJ databases">
        <authorList>
            <person name="Wan X."/>
            <person name="Hou S."/>
        </authorList>
    </citation>
    <scope>NUCLEOTIDE SEQUENCE [LARGE SCALE GENOMIC DNA]</scope>
    <source>
        <strain evidence="7">KH87</strain>
    </source>
</reference>
<accession>A0A1E7Q8U7</accession>
<dbReference type="Gene3D" id="3.40.50.450">
    <property type="match status" value="1"/>
</dbReference>
<dbReference type="PANTHER" id="PTHR43393:SF1">
    <property type="entry name" value="PYRIMIDINE_PURINE NUCLEOTIDE 5'-MONOPHOSPHATE NUCLEOSIDASE"/>
    <property type="match status" value="1"/>
</dbReference>
<organism evidence="6 7">
    <name type="scientific">Rheinheimera salexigens</name>
    <dbReference type="NCBI Taxonomy" id="1628148"/>
    <lineage>
        <taxon>Bacteria</taxon>
        <taxon>Pseudomonadati</taxon>
        <taxon>Pseudomonadota</taxon>
        <taxon>Gammaproteobacteria</taxon>
        <taxon>Chromatiales</taxon>
        <taxon>Chromatiaceae</taxon>
        <taxon>Rheinheimera</taxon>
    </lineage>
</organism>
<proteinExistence type="predicted"/>
<dbReference type="InterPro" id="IPR037153">
    <property type="entry name" value="PpnN-like_sf"/>
</dbReference>
<dbReference type="Gene3D" id="3.30.1850.10">
    <property type="entry name" value="MoCo carrier protein-like"/>
    <property type="match status" value="1"/>
</dbReference>
<keyword evidence="7" id="KW-1185">Reference proteome</keyword>
<dbReference type="AlphaFoldDB" id="A0A1E7Q8U7"/>
<dbReference type="PANTHER" id="PTHR43393">
    <property type="entry name" value="CYTOKININ RIBOSIDE 5'-MONOPHOSPHATE PHOSPHORIBOHYDROLASE"/>
    <property type="match status" value="1"/>
</dbReference>
<sequence>MHVQLNPLGSMDLLSQLEVDKLKQNTEQATFQLFRNCCLAVLNVGSHTDSSTEIYEQYQDFRVNLLSRERGIKIELFNPPADAFVDGNIIKGIHEHLFAVLRDILFYHSRLQNQKSWLDLSNSSHVTHAVFDIMRNARVIDATNEPNLIVCWGGHSISDIEYKYTKEVGYQLGLRGLDICTGCGPGAMKGPMKGATIGHNKQRIRNGRYLGITEPSIIAAEPPNPIVNQLVILPDIEKRLEAFVRTAHGIIIFPGGAGTAEELLYLLGIMLHPDNAQQQLPIILTGPKQSEAYFNHLASFVEQTLGSEALALFDIIIDDPIAVARKLKAANKAVRDYRLEVGDAYHFNWTLKIDADFQQPFLPTHANIATLDLHLEQPKASLAANLRRAFSAVVAGNVKEEGIKAIRDQGPFIISGEPKLMQLMDTLLQAFVEQGRMKLPGSTYTPCYRVIK</sequence>
<dbReference type="SUPFAM" id="SSF102405">
    <property type="entry name" value="MCP/YpsA-like"/>
    <property type="match status" value="1"/>
</dbReference>
<feature type="domain" description="Pyrimidine/purine nucleotide 5'-monophosphate nucleosidase C-terminal" evidence="4">
    <location>
        <begin position="333"/>
        <end position="451"/>
    </location>
</feature>
<dbReference type="InterPro" id="IPR021826">
    <property type="entry name" value="PpnN_C"/>
</dbReference>
<evidence type="ECO:0000313" key="7">
    <source>
        <dbReference type="Proteomes" id="UP000242258"/>
    </source>
</evidence>
<dbReference type="EMBL" id="MKEK01000001">
    <property type="protein sequence ID" value="OEY70604.1"/>
    <property type="molecule type" value="Genomic_DNA"/>
</dbReference>
<comment type="caution">
    <text evidence="6">The sequence shown here is derived from an EMBL/GenBank/DDBJ whole genome shotgun (WGS) entry which is preliminary data.</text>
</comment>
<evidence type="ECO:0000259" key="5">
    <source>
        <dbReference type="Pfam" id="PF14793"/>
    </source>
</evidence>
<dbReference type="InterPro" id="IPR052341">
    <property type="entry name" value="LOG_family_nucleotidases"/>
</dbReference>
<dbReference type="Pfam" id="PF11892">
    <property type="entry name" value="PpnN_C"/>
    <property type="match status" value="1"/>
</dbReference>
<dbReference type="InterPro" id="IPR027820">
    <property type="entry name" value="PpnN_N"/>
</dbReference>
<evidence type="ECO:0000259" key="4">
    <source>
        <dbReference type="Pfam" id="PF11892"/>
    </source>
</evidence>
<dbReference type="InterPro" id="IPR031100">
    <property type="entry name" value="LOG_fam"/>
</dbReference>
<feature type="domain" description="Pyrimidine/purine nucleotide 5'-monophosphate nucleosidase N-terminal" evidence="5">
    <location>
        <begin position="3"/>
        <end position="109"/>
    </location>
</feature>
<dbReference type="GO" id="GO:0005829">
    <property type="term" value="C:cytosol"/>
    <property type="evidence" value="ECO:0007669"/>
    <property type="project" value="TreeGrafter"/>
</dbReference>
<evidence type="ECO:0000313" key="6">
    <source>
        <dbReference type="EMBL" id="OEY70604.1"/>
    </source>
</evidence>
<dbReference type="InterPro" id="IPR049788">
    <property type="entry name" value="PpnN"/>
</dbReference>
<evidence type="ECO:0000256" key="3">
    <source>
        <dbReference type="ARBA" id="ARBA00031983"/>
    </source>
</evidence>
<dbReference type="NCBIfam" id="NF038390">
    <property type="entry name" value="Nsidase_PpnN"/>
    <property type="match status" value="1"/>
</dbReference>
<dbReference type="RefSeq" id="WP_070050158.1">
    <property type="nucleotide sequence ID" value="NZ_CBCSDO010000002.1"/>
</dbReference>
<comment type="catalytic activity">
    <reaction evidence="1">
        <text>AMP + H2O = D-ribose 5-phosphate + adenine</text>
        <dbReference type="Rhea" id="RHEA:20129"/>
        <dbReference type="ChEBI" id="CHEBI:15377"/>
        <dbReference type="ChEBI" id="CHEBI:16708"/>
        <dbReference type="ChEBI" id="CHEBI:78346"/>
        <dbReference type="ChEBI" id="CHEBI:456215"/>
        <dbReference type="EC" id="3.2.2.4"/>
    </reaction>
</comment>
<evidence type="ECO:0000256" key="1">
    <source>
        <dbReference type="ARBA" id="ARBA00000274"/>
    </source>
</evidence>
<protein>
    <recommendedName>
        <fullName evidence="3">AMP nucleosidase</fullName>
        <ecNumber evidence="2">3.2.2.4</ecNumber>
    </recommendedName>
    <alternativeName>
        <fullName evidence="3">AMP nucleosidase</fullName>
    </alternativeName>
</protein>
<dbReference type="STRING" id="1628148.BI198_14280"/>
<dbReference type="GO" id="GO:0008714">
    <property type="term" value="F:AMP nucleosidase activity"/>
    <property type="evidence" value="ECO:0007669"/>
    <property type="project" value="UniProtKB-EC"/>
</dbReference>
<dbReference type="FunFam" id="3.30.1850.10:FF:000001">
    <property type="entry name" value="LOG family protein YgdH"/>
    <property type="match status" value="1"/>
</dbReference>
<dbReference type="EC" id="3.2.2.4" evidence="2"/>
<name>A0A1E7Q8U7_9GAMM</name>
<dbReference type="OrthoDB" id="9801098at2"/>
<gene>
    <name evidence="6" type="ORF">BI198_14280</name>
</gene>
<evidence type="ECO:0000256" key="2">
    <source>
        <dbReference type="ARBA" id="ARBA00011985"/>
    </source>
</evidence>
<dbReference type="Pfam" id="PF03641">
    <property type="entry name" value="Lysine_decarbox"/>
    <property type="match status" value="1"/>
</dbReference>
<dbReference type="Pfam" id="PF14793">
    <property type="entry name" value="DUF4478"/>
    <property type="match status" value="1"/>
</dbReference>